<dbReference type="NCBIfam" id="NF004846">
    <property type="entry name" value="PRK06197.1"/>
    <property type="match status" value="1"/>
</dbReference>
<dbReference type="Gene3D" id="3.40.50.720">
    <property type="entry name" value="NAD(P)-binding Rossmann-like Domain"/>
    <property type="match status" value="1"/>
</dbReference>
<dbReference type="RefSeq" id="WP_104230586.1">
    <property type="nucleotide sequence ID" value="NZ_PSNW01000006.1"/>
</dbReference>
<sequence>MASQWTLRDIPDLSGRLALVTGANRGLGLEIAAGLAGAGARVVLACRNLARAEGAVAEIQRRAPGARAEIMALDLADLSSIRDFAAGFAARHSRLDLLVNNGAAIMAPRGRTGDGFETHIGTNHLGPFLLTGLLLERLAAAPGSRILNTASLAHNLTAGVDLDDPFYERRAYKEMDAYGASKLATLQFTFGLDRRLRRAGLPVTAVAAHPGYTATNLDIGNVFMRLATRLFAQAPAMGALPALYAATAPGVAGGDYWGPGGYKELTGYPKKAACRPEARDPSAADRLWAWSERMTGLHFLDA</sequence>
<dbReference type="InterPro" id="IPR002347">
    <property type="entry name" value="SDR_fam"/>
</dbReference>
<comment type="caution">
    <text evidence="2">The sequence shown here is derived from an EMBL/GenBank/DDBJ whole genome shotgun (WGS) entry which is preliminary data.</text>
</comment>
<dbReference type="OrthoDB" id="109589at2"/>
<dbReference type="InterPro" id="IPR036291">
    <property type="entry name" value="NAD(P)-bd_dom_sf"/>
</dbReference>
<reference evidence="2 3" key="1">
    <citation type="submission" date="2018-02" db="EMBL/GenBank/DDBJ databases">
        <title>Genome sequencing of Solimonas sp. HR-BB.</title>
        <authorList>
            <person name="Lee Y."/>
            <person name="Jeon C.O."/>
        </authorList>
    </citation>
    <scope>NUCLEOTIDE SEQUENCE [LARGE SCALE GENOMIC DNA]</scope>
    <source>
        <strain evidence="2 3">HR-BB</strain>
    </source>
</reference>
<dbReference type="Proteomes" id="UP000238220">
    <property type="component" value="Unassembled WGS sequence"/>
</dbReference>
<dbReference type="Pfam" id="PF00106">
    <property type="entry name" value="adh_short"/>
    <property type="match status" value="1"/>
</dbReference>
<organism evidence="2 3">
    <name type="scientific">Solimonas fluminis</name>
    <dbReference type="NCBI Taxonomy" id="2086571"/>
    <lineage>
        <taxon>Bacteria</taxon>
        <taxon>Pseudomonadati</taxon>
        <taxon>Pseudomonadota</taxon>
        <taxon>Gammaproteobacteria</taxon>
        <taxon>Nevskiales</taxon>
        <taxon>Nevskiaceae</taxon>
        <taxon>Solimonas</taxon>
    </lineage>
</organism>
<proteinExistence type="predicted"/>
<dbReference type="PANTHER" id="PTHR43157">
    <property type="entry name" value="PHOSPHATIDYLINOSITOL-GLYCAN BIOSYNTHESIS CLASS F PROTEIN-RELATED"/>
    <property type="match status" value="1"/>
</dbReference>
<dbReference type="AlphaFoldDB" id="A0A2S5TEW8"/>
<accession>A0A2S5TEW8</accession>
<name>A0A2S5TEW8_9GAMM</name>
<dbReference type="EMBL" id="PSNW01000006">
    <property type="protein sequence ID" value="PPE73524.1"/>
    <property type="molecule type" value="Genomic_DNA"/>
</dbReference>
<keyword evidence="3" id="KW-1185">Reference proteome</keyword>
<keyword evidence="1" id="KW-0560">Oxidoreductase</keyword>
<evidence type="ECO:0000313" key="2">
    <source>
        <dbReference type="EMBL" id="PPE73524.1"/>
    </source>
</evidence>
<evidence type="ECO:0000256" key="1">
    <source>
        <dbReference type="ARBA" id="ARBA00023002"/>
    </source>
</evidence>
<dbReference type="SUPFAM" id="SSF51735">
    <property type="entry name" value="NAD(P)-binding Rossmann-fold domains"/>
    <property type="match status" value="1"/>
</dbReference>
<gene>
    <name evidence="2" type="ORF">C3942_12015</name>
</gene>
<dbReference type="GO" id="GO:0016491">
    <property type="term" value="F:oxidoreductase activity"/>
    <property type="evidence" value="ECO:0007669"/>
    <property type="project" value="UniProtKB-KW"/>
</dbReference>
<dbReference type="PRINTS" id="PR00081">
    <property type="entry name" value="GDHRDH"/>
</dbReference>
<protein>
    <submittedName>
        <fullName evidence="2">Short-chain dehydrogenase</fullName>
    </submittedName>
</protein>
<evidence type="ECO:0000313" key="3">
    <source>
        <dbReference type="Proteomes" id="UP000238220"/>
    </source>
</evidence>
<dbReference type="PANTHER" id="PTHR43157:SF31">
    <property type="entry name" value="PHOSPHATIDYLINOSITOL-GLYCAN BIOSYNTHESIS CLASS F PROTEIN"/>
    <property type="match status" value="1"/>
</dbReference>